<evidence type="ECO:0000313" key="8">
    <source>
        <dbReference type="EMBL" id="EFW28990.1"/>
    </source>
</evidence>
<dbReference type="Pfam" id="PF01782">
    <property type="entry name" value="RimM"/>
    <property type="match status" value="1"/>
</dbReference>
<evidence type="ECO:0000259" key="6">
    <source>
        <dbReference type="Pfam" id="PF01782"/>
    </source>
</evidence>
<feature type="domain" description="Ribosome maturation factor RimM PRC barrel" evidence="7">
    <location>
        <begin position="104"/>
        <end position="170"/>
    </location>
</feature>
<dbReference type="GO" id="GO:0005840">
    <property type="term" value="C:ribosome"/>
    <property type="evidence" value="ECO:0007669"/>
    <property type="project" value="InterPro"/>
</dbReference>
<keyword evidence="2 5" id="KW-0690">Ribosome biogenesis</keyword>
<dbReference type="HAMAP" id="MF_00014">
    <property type="entry name" value="Ribosome_mat_RimM"/>
    <property type="match status" value="1"/>
</dbReference>
<dbReference type="Gene3D" id="2.30.30.240">
    <property type="entry name" value="PRC-barrel domain"/>
    <property type="match status" value="1"/>
</dbReference>
<dbReference type="InterPro" id="IPR009000">
    <property type="entry name" value="Transl_B-barrel_sf"/>
</dbReference>
<dbReference type="SUPFAM" id="SSF50346">
    <property type="entry name" value="PRC-barrel domain"/>
    <property type="match status" value="1"/>
</dbReference>
<protein>
    <recommendedName>
        <fullName evidence="5">Ribosome maturation factor RimM</fullName>
    </recommendedName>
</protein>
<comment type="similarity">
    <text evidence="5">Belongs to the RimM family.</text>
</comment>
<evidence type="ECO:0000256" key="4">
    <source>
        <dbReference type="ARBA" id="ARBA00023186"/>
    </source>
</evidence>
<dbReference type="InterPro" id="IPR011033">
    <property type="entry name" value="PRC_barrel-like_sf"/>
</dbReference>
<proteinExistence type="inferred from homology"/>
<dbReference type="RefSeq" id="WP_009350565.1">
    <property type="nucleotide sequence ID" value="NZ_GL638151.1"/>
</dbReference>
<dbReference type="STRING" id="749551.HMPREF9555_01917"/>
<dbReference type="InterPro" id="IPR011961">
    <property type="entry name" value="RimM"/>
</dbReference>
<gene>
    <name evidence="5 8" type="primary">rimM</name>
    <name evidence="8" type="ORF">HMPREF9555_01917</name>
</gene>
<dbReference type="PANTHER" id="PTHR33692">
    <property type="entry name" value="RIBOSOME MATURATION FACTOR RIMM"/>
    <property type="match status" value="1"/>
</dbReference>
<dbReference type="SUPFAM" id="SSF50447">
    <property type="entry name" value="Translation proteins"/>
    <property type="match status" value="1"/>
</dbReference>
<dbReference type="InterPro" id="IPR056792">
    <property type="entry name" value="PRC_RimM"/>
</dbReference>
<organism evidence="8 9">
    <name type="scientific">Selenomonas artemidis F0399</name>
    <dbReference type="NCBI Taxonomy" id="749551"/>
    <lineage>
        <taxon>Bacteria</taxon>
        <taxon>Bacillati</taxon>
        <taxon>Bacillota</taxon>
        <taxon>Negativicutes</taxon>
        <taxon>Selenomonadales</taxon>
        <taxon>Selenomonadaceae</taxon>
        <taxon>Selenomonas</taxon>
    </lineage>
</organism>
<comment type="subcellular location">
    <subcellularLocation>
        <location evidence="5">Cytoplasm</location>
    </subcellularLocation>
</comment>
<accession>E7N4H3</accession>
<keyword evidence="4 5" id="KW-0143">Chaperone</keyword>
<dbReference type="Gene3D" id="2.40.30.60">
    <property type="entry name" value="RimM"/>
    <property type="match status" value="1"/>
</dbReference>
<evidence type="ECO:0000256" key="5">
    <source>
        <dbReference type="HAMAP-Rule" id="MF_00014"/>
    </source>
</evidence>
<dbReference type="Pfam" id="PF24986">
    <property type="entry name" value="PRC_RimM"/>
    <property type="match status" value="1"/>
</dbReference>
<dbReference type="GO" id="GO:0042274">
    <property type="term" value="P:ribosomal small subunit biogenesis"/>
    <property type="evidence" value="ECO:0007669"/>
    <property type="project" value="UniProtKB-UniRule"/>
</dbReference>
<reference evidence="8 9" key="1">
    <citation type="submission" date="2010-08" db="EMBL/GenBank/DDBJ databases">
        <authorList>
            <person name="Weinstock G."/>
            <person name="Sodergren E."/>
            <person name="Clifton S."/>
            <person name="Fulton L."/>
            <person name="Fulton B."/>
            <person name="Courtney L."/>
            <person name="Fronick C."/>
            <person name="Harrison M."/>
            <person name="Strong C."/>
            <person name="Farmer C."/>
            <person name="Delahaunty K."/>
            <person name="Markovic C."/>
            <person name="Hall O."/>
            <person name="Minx P."/>
            <person name="Tomlinson C."/>
            <person name="Mitreva M."/>
            <person name="Hou S."/>
            <person name="Chen J."/>
            <person name="Wollam A."/>
            <person name="Pepin K.H."/>
            <person name="Johnson M."/>
            <person name="Bhonagiri V."/>
            <person name="Zhang X."/>
            <person name="Suruliraj S."/>
            <person name="Warren W."/>
            <person name="Chinwalla A."/>
            <person name="Mardis E.R."/>
            <person name="Wilson R.K."/>
        </authorList>
    </citation>
    <scope>NUCLEOTIDE SEQUENCE [LARGE SCALE GENOMIC DNA]</scope>
    <source>
        <strain evidence="8 9">F0399</strain>
    </source>
</reference>
<feature type="domain" description="RimM N-terminal" evidence="6">
    <location>
        <begin position="14"/>
        <end position="91"/>
    </location>
</feature>
<dbReference type="HOGENOM" id="CLU_077636_3_2_9"/>
<sequence>MTKLSPSAPEGRIVIGRVGAPHGIAGDVRVIPLTDFPERFARLREVVVGDELLHIVRMKEQGKNFLMQFREYPVREEAQRLTGRLLTVARTDAAPLEEGEYYVFDIVGLSVYDKAGTLLGSVENVIRTGSNDVYAVRAEDGRELLIPALHSVVRNIDIAGGRMDVCLPDEADDRR</sequence>
<evidence type="ECO:0000256" key="3">
    <source>
        <dbReference type="ARBA" id="ARBA00022552"/>
    </source>
</evidence>
<dbReference type="GO" id="GO:0006364">
    <property type="term" value="P:rRNA processing"/>
    <property type="evidence" value="ECO:0007669"/>
    <property type="project" value="UniProtKB-UniRule"/>
</dbReference>
<name>E7N4H3_9FIRM</name>
<dbReference type="AlphaFoldDB" id="E7N4H3"/>
<dbReference type="PANTHER" id="PTHR33692:SF1">
    <property type="entry name" value="RIBOSOME MATURATION FACTOR RIMM"/>
    <property type="match status" value="1"/>
</dbReference>
<comment type="caution">
    <text evidence="8">The sequence shown here is derived from an EMBL/GenBank/DDBJ whole genome shotgun (WGS) entry which is preliminary data.</text>
</comment>
<keyword evidence="3 5" id="KW-0698">rRNA processing</keyword>
<dbReference type="InterPro" id="IPR036976">
    <property type="entry name" value="RimM_N_sf"/>
</dbReference>
<dbReference type="NCBIfam" id="TIGR02273">
    <property type="entry name" value="16S_RimM"/>
    <property type="match status" value="1"/>
</dbReference>
<dbReference type="GO" id="GO:0043022">
    <property type="term" value="F:ribosome binding"/>
    <property type="evidence" value="ECO:0007669"/>
    <property type="project" value="InterPro"/>
</dbReference>
<evidence type="ECO:0000313" key="9">
    <source>
        <dbReference type="Proteomes" id="UP000004633"/>
    </source>
</evidence>
<evidence type="ECO:0000259" key="7">
    <source>
        <dbReference type="Pfam" id="PF24986"/>
    </source>
</evidence>
<dbReference type="Proteomes" id="UP000004633">
    <property type="component" value="Unassembled WGS sequence"/>
</dbReference>
<comment type="function">
    <text evidence="5">An accessory protein needed during the final step in the assembly of 30S ribosomal subunit, possibly for assembly of the head region. Essential for efficient processing of 16S rRNA. May be needed both before and after RbfA during the maturation of 16S rRNA. It has affinity for free ribosomal 30S subunits but not for 70S ribosomes.</text>
</comment>
<dbReference type="InterPro" id="IPR002676">
    <property type="entry name" value="RimM_N"/>
</dbReference>
<evidence type="ECO:0000256" key="2">
    <source>
        <dbReference type="ARBA" id="ARBA00022517"/>
    </source>
</evidence>
<dbReference type="EMBL" id="AECV01000049">
    <property type="protein sequence ID" value="EFW28990.1"/>
    <property type="molecule type" value="Genomic_DNA"/>
</dbReference>
<dbReference type="GO" id="GO:0005737">
    <property type="term" value="C:cytoplasm"/>
    <property type="evidence" value="ECO:0007669"/>
    <property type="project" value="UniProtKB-SubCell"/>
</dbReference>
<keyword evidence="9" id="KW-1185">Reference proteome</keyword>
<comment type="subunit">
    <text evidence="5">Binds ribosomal protein uS19.</text>
</comment>
<keyword evidence="1 5" id="KW-0963">Cytoplasm</keyword>
<evidence type="ECO:0000256" key="1">
    <source>
        <dbReference type="ARBA" id="ARBA00022490"/>
    </source>
</evidence>
<comment type="domain">
    <text evidence="5">The PRC barrel domain binds ribosomal protein uS19.</text>
</comment>